<organism evidence="5 6">
    <name type="scientific">Skeletonema marinoi</name>
    <dbReference type="NCBI Taxonomy" id="267567"/>
    <lineage>
        <taxon>Eukaryota</taxon>
        <taxon>Sar</taxon>
        <taxon>Stramenopiles</taxon>
        <taxon>Ochrophyta</taxon>
        <taxon>Bacillariophyta</taxon>
        <taxon>Coscinodiscophyceae</taxon>
        <taxon>Thalassiosirophycidae</taxon>
        <taxon>Thalassiosirales</taxon>
        <taxon>Skeletonemataceae</taxon>
        <taxon>Skeletonema</taxon>
        <taxon>Skeletonema marinoi-dohrnii complex</taxon>
    </lineage>
</organism>
<protein>
    <submittedName>
        <fullName evidence="5">Uncharacterized protein</fullName>
    </submittedName>
</protein>
<feature type="signal peptide" evidence="4">
    <location>
        <begin position="1"/>
        <end position="30"/>
    </location>
</feature>
<reference evidence="5" key="1">
    <citation type="submission" date="2023-06" db="EMBL/GenBank/DDBJ databases">
        <title>Survivors Of The Sea: Transcriptome response of Skeletonema marinoi to long-term dormancy.</title>
        <authorList>
            <person name="Pinder M.I.M."/>
            <person name="Kourtchenko O."/>
            <person name="Robertson E.K."/>
            <person name="Larsson T."/>
            <person name="Maumus F."/>
            <person name="Osuna-Cruz C.M."/>
            <person name="Vancaester E."/>
            <person name="Stenow R."/>
            <person name="Vandepoele K."/>
            <person name="Ploug H."/>
            <person name="Bruchert V."/>
            <person name="Godhe A."/>
            <person name="Topel M."/>
        </authorList>
    </citation>
    <scope>NUCLEOTIDE SEQUENCE</scope>
    <source>
        <strain evidence="5">R05AC</strain>
    </source>
</reference>
<evidence type="ECO:0000256" key="1">
    <source>
        <dbReference type="SAM" id="Coils"/>
    </source>
</evidence>
<evidence type="ECO:0000256" key="3">
    <source>
        <dbReference type="SAM" id="Phobius"/>
    </source>
</evidence>
<name>A0AAD8YMI6_9STRA</name>
<comment type="caution">
    <text evidence="5">The sequence shown here is derived from an EMBL/GenBank/DDBJ whole genome shotgun (WGS) entry which is preliminary data.</text>
</comment>
<feature type="transmembrane region" description="Helical" evidence="3">
    <location>
        <begin position="443"/>
        <end position="462"/>
    </location>
</feature>
<keyword evidence="3" id="KW-0472">Membrane</keyword>
<proteinExistence type="predicted"/>
<evidence type="ECO:0000313" key="6">
    <source>
        <dbReference type="Proteomes" id="UP001224775"/>
    </source>
</evidence>
<dbReference type="AlphaFoldDB" id="A0AAD8YMI6"/>
<dbReference type="Proteomes" id="UP001224775">
    <property type="component" value="Unassembled WGS sequence"/>
</dbReference>
<feature type="compositionally biased region" description="Basic and acidic residues" evidence="2">
    <location>
        <begin position="311"/>
        <end position="333"/>
    </location>
</feature>
<accession>A0AAD8YMI6</accession>
<feature type="chain" id="PRO_5041955910" evidence="4">
    <location>
        <begin position="31"/>
        <end position="475"/>
    </location>
</feature>
<keyword evidence="6" id="KW-1185">Reference proteome</keyword>
<evidence type="ECO:0000256" key="2">
    <source>
        <dbReference type="SAM" id="MobiDB-lite"/>
    </source>
</evidence>
<feature type="compositionally biased region" description="Basic and acidic residues" evidence="2">
    <location>
        <begin position="288"/>
        <end position="301"/>
    </location>
</feature>
<keyword evidence="4" id="KW-0732">Signal</keyword>
<sequence length="475" mass="54354">MKHSIATTTCTFFLAATGVFVLLVPQQADAYAAWFVDRRASCFTELVPDEIVMNNKILHHSKSIEPGIHLDISPLESNKPSSLEYAVKFVLPQDTHLNDVQYVIQLRDPEDFFEDAELPAKFTSAPTNGGIGCGGARAHGRARMEDSPAIVTFNDLDVRIEVWAGWATGHEAVSLTEKVVIVAGRGVNGQHFDDFGEFDDYLYDDMIAAELEEEDIEAEREEIEKEIEFAEEDAVEALEEKRIETEGMGSVINEAEEEVVEALEANRKDANKALNELKDEIILKQKEHAQNHQTKIDEAKRKQAQKKHHDRHPDLEDMERRFKDGSEDPRKEKLRDVLDIKDNLEESIEQLKKNDMKEHSNAKRRHIKPLPKEELKIDMQELKHKLKQKLNVGKLKEKLGVNELFESKEIKMLRGKLKEGIPRGGESVYHAEKGAPLPPEGKHFLFIMFSFFIIVGFARWFLDKRRRSNKGRRVN</sequence>
<keyword evidence="3" id="KW-1133">Transmembrane helix</keyword>
<gene>
    <name evidence="5" type="ORF">QTG54_001047</name>
</gene>
<keyword evidence="1" id="KW-0175">Coiled coil</keyword>
<evidence type="ECO:0000256" key="4">
    <source>
        <dbReference type="SAM" id="SignalP"/>
    </source>
</evidence>
<evidence type="ECO:0000313" key="5">
    <source>
        <dbReference type="EMBL" id="KAK1749108.1"/>
    </source>
</evidence>
<keyword evidence="3" id="KW-0812">Transmembrane</keyword>
<feature type="coiled-coil region" evidence="1">
    <location>
        <begin position="334"/>
        <end position="392"/>
    </location>
</feature>
<dbReference type="EMBL" id="JATAAI010000001">
    <property type="protein sequence ID" value="KAK1749108.1"/>
    <property type="molecule type" value="Genomic_DNA"/>
</dbReference>
<feature type="region of interest" description="Disordered" evidence="2">
    <location>
        <begin position="288"/>
        <end position="333"/>
    </location>
</feature>